<dbReference type="EMBL" id="BAABGA010000035">
    <property type="protein sequence ID" value="GAA4455763.1"/>
    <property type="molecule type" value="Genomic_DNA"/>
</dbReference>
<organism evidence="1 2">
    <name type="scientific">Novipirellula rosea</name>
    <dbReference type="NCBI Taxonomy" id="1031540"/>
    <lineage>
        <taxon>Bacteria</taxon>
        <taxon>Pseudomonadati</taxon>
        <taxon>Planctomycetota</taxon>
        <taxon>Planctomycetia</taxon>
        <taxon>Pirellulales</taxon>
        <taxon>Pirellulaceae</taxon>
        <taxon>Novipirellula</taxon>
    </lineage>
</organism>
<dbReference type="Proteomes" id="UP001500840">
    <property type="component" value="Unassembled WGS sequence"/>
</dbReference>
<gene>
    <name evidence="1" type="ORF">GCM10023156_30300</name>
</gene>
<dbReference type="InterPro" id="IPR034660">
    <property type="entry name" value="DinB/YfiT-like"/>
</dbReference>
<accession>A0ABP8MTN0</accession>
<reference evidence="2" key="1">
    <citation type="journal article" date="2019" name="Int. J. Syst. Evol. Microbiol.">
        <title>The Global Catalogue of Microorganisms (GCM) 10K type strain sequencing project: providing services to taxonomists for standard genome sequencing and annotation.</title>
        <authorList>
            <consortium name="The Broad Institute Genomics Platform"/>
            <consortium name="The Broad Institute Genome Sequencing Center for Infectious Disease"/>
            <person name="Wu L."/>
            <person name="Ma J."/>
        </authorList>
    </citation>
    <scope>NUCLEOTIDE SEQUENCE [LARGE SCALE GENOMIC DNA]</scope>
    <source>
        <strain evidence="2">JCM 17759</strain>
    </source>
</reference>
<sequence length="158" mass="18469">MGSSTKHKLDFHTGDEVVAEIERLRRGGYTRSKNWNLTQICEHLTHTMTGGMEGFGFRLPWILRATIVNWIVRRILRTRRMSSAPTIERLKPKSPSGADDDRIIDHCIEVIRRAEKYEGSFEDYPFIDNFTADEWRQFMWLHAAHHLGFLIPKDQAKS</sequence>
<dbReference type="InterPro" id="IPR011463">
    <property type="entry name" value="DUF1569"/>
</dbReference>
<evidence type="ECO:0000313" key="2">
    <source>
        <dbReference type="Proteomes" id="UP001500840"/>
    </source>
</evidence>
<protein>
    <submittedName>
        <fullName evidence="1">DUF1569 domain-containing protein</fullName>
    </submittedName>
</protein>
<name>A0ABP8MTN0_9BACT</name>
<proteinExistence type="predicted"/>
<dbReference type="SUPFAM" id="SSF109854">
    <property type="entry name" value="DinB/YfiT-like putative metalloenzymes"/>
    <property type="match status" value="1"/>
</dbReference>
<evidence type="ECO:0000313" key="1">
    <source>
        <dbReference type="EMBL" id="GAA4455763.1"/>
    </source>
</evidence>
<dbReference type="Gene3D" id="1.20.120.450">
    <property type="entry name" value="dinb family like domain"/>
    <property type="match status" value="1"/>
</dbReference>
<dbReference type="Pfam" id="PF07606">
    <property type="entry name" value="DUF1569"/>
    <property type="match status" value="1"/>
</dbReference>
<dbReference type="RefSeq" id="WP_345323325.1">
    <property type="nucleotide sequence ID" value="NZ_BAABGA010000035.1"/>
</dbReference>
<keyword evidence="2" id="KW-1185">Reference proteome</keyword>
<comment type="caution">
    <text evidence="1">The sequence shown here is derived from an EMBL/GenBank/DDBJ whole genome shotgun (WGS) entry which is preliminary data.</text>
</comment>